<comment type="caution">
    <text evidence="1">The sequence shown here is derived from an EMBL/GenBank/DDBJ whole genome shotgun (WGS) entry which is preliminary data.</text>
</comment>
<organism evidence="1">
    <name type="scientific">Caldilineaceae bacterium SB0664_bin_27</name>
    <dbReference type="NCBI Taxonomy" id="2605260"/>
    <lineage>
        <taxon>Bacteria</taxon>
        <taxon>Bacillati</taxon>
        <taxon>Chloroflexota</taxon>
        <taxon>Caldilineae</taxon>
        <taxon>Caldilineales</taxon>
        <taxon>Caldilineaceae</taxon>
    </lineage>
</organism>
<protein>
    <submittedName>
        <fullName evidence="1">Uncharacterized protein</fullName>
    </submittedName>
</protein>
<dbReference type="EMBL" id="VXRG01000143">
    <property type="protein sequence ID" value="MXY95306.1"/>
    <property type="molecule type" value="Genomic_DNA"/>
</dbReference>
<name>A0A6B0YW63_9CHLR</name>
<evidence type="ECO:0000313" key="1">
    <source>
        <dbReference type="EMBL" id="MXY95306.1"/>
    </source>
</evidence>
<accession>A0A6B0YW63</accession>
<proteinExistence type="predicted"/>
<sequence length="184" mass="20566">MSAKTPEWAVPLQDKIEQLDSKVDRLLEQLQELSAAREQVQPPRVTQPTFCGYACSWDIDDAGWPSYIHLEDGTLALHREKQGHHWYSVTLGDGQYGEHFLKIRRASPPDGALVMPPPQAESSSEEEHSLQHLHTLGRAVHGDRWPTIGPRLVHTHTKGRTDKSTEMQAAELAALIGELQNGRG</sequence>
<reference evidence="1" key="1">
    <citation type="submission" date="2019-09" db="EMBL/GenBank/DDBJ databases">
        <title>Characterisation of the sponge microbiome using genome-centric metagenomics.</title>
        <authorList>
            <person name="Engelberts J.P."/>
            <person name="Robbins S.J."/>
            <person name="De Goeij J.M."/>
            <person name="Aranda M."/>
            <person name="Bell S.C."/>
            <person name="Webster N.S."/>
        </authorList>
    </citation>
    <scope>NUCLEOTIDE SEQUENCE</scope>
    <source>
        <strain evidence="1">SB0664_bin_27</strain>
    </source>
</reference>
<gene>
    <name evidence="1" type="ORF">F4Y42_17830</name>
</gene>
<dbReference type="AlphaFoldDB" id="A0A6B0YW63"/>